<dbReference type="Proteomes" id="UP000646827">
    <property type="component" value="Unassembled WGS sequence"/>
</dbReference>
<feature type="region of interest" description="Disordered" evidence="2">
    <location>
        <begin position="263"/>
        <end position="287"/>
    </location>
</feature>
<dbReference type="AlphaFoldDB" id="A0A8H7S1P4"/>
<feature type="compositionally biased region" description="Low complexity" evidence="2">
    <location>
        <begin position="58"/>
        <end position="92"/>
    </location>
</feature>
<evidence type="ECO:0000313" key="4">
    <source>
        <dbReference type="Proteomes" id="UP000646827"/>
    </source>
</evidence>
<dbReference type="OrthoDB" id="2290762at2759"/>
<comment type="caution">
    <text evidence="3">The sequence shown here is derived from an EMBL/GenBank/DDBJ whole genome shotgun (WGS) entry which is preliminary data.</text>
</comment>
<feature type="region of interest" description="Disordered" evidence="2">
    <location>
        <begin position="508"/>
        <end position="545"/>
    </location>
</feature>
<protein>
    <submittedName>
        <fullName evidence="3">Uncharacterized protein</fullName>
    </submittedName>
</protein>
<sequence length="545" mass="58184">MASSVPRQLIKEAASLAGMSVPEDTPSAEKSMSGKYSSPDMTPQMQFFESITAATNQLYSSLSNSPKPSSDPSLSSEGATSSSSSSISTPSTINTGVIPTTIGVATSSIGTQPLPPPSVPIAGSPTLSPPTTMVEGGLARTAAATTNSPTIPYSGMLHSIGDEIRYSSSVSSGSSMSDIQGGIQSNTQTIDAAQRSVHAIAQDIEDLQMNVEALADNLGINPSQLMGNGDFSGFYDQFADEYSRLIASATQHDRNQLFELANQRYHQQQQQQQQQQQNNNGNPPYLHINNNNHNNNMNGVSTNAPASSWQHGTKYGGTCNLTNHGGYTIQNKTNKNWSTDTSYAYNLACSFLQQQLANKTIAARRASSASRPHRVPSPVLRTSVESSFCTSSPTPISQQYQAPIQQPVIGGGDQQHRQQPQPQQQPQPALVPVPVPVPVAMMPTGQQAPNQQHIQAQAQAQAHVQQFAQQMGFQQQQQLPALSEEYMAFLTAQAQQTYAGMAAAAAAAAANSNSNNTDHTISSSRPPSVMQQQQTSKDHIDPRSK</sequence>
<feature type="compositionally biased region" description="Polar residues" evidence="2">
    <location>
        <begin position="28"/>
        <end position="57"/>
    </location>
</feature>
<feature type="compositionally biased region" description="Basic and acidic residues" evidence="2">
    <location>
        <begin position="536"/>
        <end position="545"/>
    </location>
</feature>
<evidence type="ECO:0000313" key="3">
    <source>
        <dbReference type="EMBL" id="KAG2219793.1"/>
    </source>
</evidence>
<feature type="compositionally biased region" description="Low complexity" evidence="2">
    <location>
        <begin position="267"/>
        <end position="287"/>
    </location>
</feature>
<feature type="coiled-coil region" evidence="1">
    <location>
        <begin position="190"/>
        <end position="217"/>
    </location>
</feature>
<gene>
    <name evidence="3" type="ORF">INT45_008884</name>
</gene>
<evidence type="ECO:0000256" key="2">
    <source>
        <dbReference type="SAM" id="MobiDB-lite"/>
    </source>
</evidence>
<reference evidence="3 4" key="1">
    <citation type="submission" date="2020-12" db="EMBL/GenBank/DDBJ databases">
        <title>Metabolic potential, ecology and presence of endohyphal bacteria is reflected in genomic diversity of Mucoromycotina.</title>
        <authorList>
            <person name="Muszewska A."/>
            <person name="Okrasinska A."/>
            <person name="Steczkiewicz K."/>
            <person name="Drgas O."/>
            <person name="Orlowska M."/>
            <person name="Perlinska-Lenart U."/>
            <person name="Aleksandrzak-Piekarczyk T."/>
            <person name="Szatraj K."/>
            <person name="Zielenkiewicz U."/>
            <person name="Pilsyk S."/>
            <person name="Malc E."/>
            <person name="Mieczkowski P."/>
            <person name="Kruszewska J.S."/>
            <person name="Biernat P."/>
            <person name="Pawlowska J."/>
        </authorList>
    </citation>
    <scope>NUCLEOTIDE SEQUENCE [LARGE SCALE GENOMIC DNA]</scope>
    <source>
        <strain evidence="3 4">CBS 142.35</strain>
    </source>
</reference>
<dbReference type="EMBL" id="JAEPRB010000164">
    <property type="protein sequence ID" value="KAG2219793.1"/>
    <property type="molecule type" value="Genomic_DNA"/>
</dbReference>
<feature type="region of interest" description="Disordered" evidence="2">
    <location>
        <begin position="1"/>
        <end position="96"/>
    </location>
</feature>
<evidence type="ECO:0000256" key="1">
    <source>
        <dbReference type="SAM" id="Coils"/>
    </source>
</evidence>
<keyword evidence="1" id="KW-0175">Coiled coil</keyword>
<feature type="region of interest" description="Disordered" evidence="2">
    <location>
        <begin position="407"/>
        <end position="431"/>
    </location>
</feature>
<name>A0A8H7S1P4_9FUNG</name>
<proteinExistence type="predicted"/>
<keyword evidence="4" id="KW-1185">Reference proteome</keyword>
<organism evidence="3 4">
    <name type="scientific">Circinella minor</name>
    <dbReference type="NCBI Taxonomy" id="1195481"/>
    <lineage>
        <taxon>Eukaryota</taxon>
        <taxon>Fungi</taxon>
        <taxon>Fungi incertae sedis</taxon>
        <taxon>Mucoromycota</taxon>
        <taxon>Mucoromycotina</taxon>
        <taxon>Mucoromycetes</taxon>
        <taxon>Mucorales</taxon>
        <taxon>Lichtheimiaceae</taxon>
        <taxon>Circinella</taxon>
    </lineage>
</organism>
<feature type="compositionally biased region" description="Polar residues" evidence="2">
    <location>
        <begin position="511"/>
        <end position="535"/>
    </location>
</feature>
<accession>A0A8H7S1P4</accession>